<comment type="subcellular location">
    <subcellularLocation>
        <location evidence="1">Membrane</location>
        <topology evidence="1">Multi-pass membrane protein</topology>
    </subcellularLocation>
</comment>
<organism evidence="13 15">
    <name type="scientific">Limulus polyphemus</name>
    <name type="common">Atlantic horseshoe crab</name>
    <dbReference type="NCBI Taxonomy" id="6850"/>
    <lineage>
        <taxon>Eukaryota</taxon>
        <taxon>Metazoa</taxon>
        <taxon>Ecdysozoa</taxon>
        <taxon>Arthropoda</taxon>
        <taxon>Chelicerata</taxon>
        <taxon>Merostomata</taxon>
        <taxon>Xiphosura</taxon>
        <taxon>Limulidae</taxon>
        <taxon>Limulus</taxon>
    </lineage>
</organism>
<evidence type="ECO:0000259" key="12">
    <source>
        <dbReference type="PROSITE" id="PS50089"/>
    </source>
</evidence>
<keyword evidence="7 11" id="KW-1133">Transmembrane helix</keyword>
<feature type="domain" description="RING-type" evidence="12">
    <location>
        <begin position="401"/>
        <end position="446"/>
    </location>
</feature>
<evidence type="ECO:0000256" key="4">
    <source>
        <dbReference type="ARBA" id="ARBA00022771"/>
    </source>
</evidence>
<dbReference type="InterPro" id="IPR044235">
    <property type="entry name" value="RNFT1/2"/>
</dbReference>
<keyword evidence="13" id="KW-1185">Reference proteome</keyword>
<keyword evidence="6" id="KW-0862">Zinc</keyword>
<sequence>MAEHEESRSHDGPGHRIFPFGRGRPSFHFHWSLGPSQLHNITNSSSWSISDDIRHVIRGINPLAEEPASSERGSGPGISSWLQTTITEPSPVSTATAGITSTAEGARDFVIDMSGMGHRQREPHPRNISASGGVGTPTTSTSDENRNNSGNGGPSVGRPVEDASELLRNNPEIRALLSLAEKYVPFLLILLMKMVFDHRIGILVVIGLFVTFCYANAVVKREVGKQNKRQLFNLLIVVLNIVTCTAFVYLVFDDSHLAFALVFVPPYSRPVTVWEVLWLVTVTDFVLKLANILCKTLVLALPAKLLAYQRKGKYYLFLETTSQLYRSLAPMQHWLFYFSESYHGSSKIFGVILSAAYLVSKCKDILSKVRAWKKAVGQLLQKVCYGITPSSDQMKCAGESCAICQDDYKTPTMLECKNYELFLQHIFCEECVSLWFDRERTCPMCRAQIADDPTWRDGSTTFLIQLF</sequence>
<feature type="region of interest" description="Disordered" evidence="10">
    <location>
        <begin position="116"/>
        <end position="161"/>
    </location>
</feature>
<accession>A0ABM1T6I6</accession>
<feature type="compositionally biased region" description="Polar residues" evidence="10">
    <location>
        <begin position="80"/>
        <end position="101"/>
    </location>
</feature>
<dbReference type="Pfam" id="PF00097">
    <property type="entry name" value="zf-C3HC4"/>
    <property type="match status" value="1"/>
</dbReference>
<keyword evidence="4 9" id="KW-0863">Zinc-finger</keyword>
<keyword evidence="2 11" id="KW-0812">Transmembrane</keyword>
<evidence type="ECO:0000256" key="7">
    <source>
        <dbReference type="ARBA" id="ARBA00022989"/>
    </source>
</evidence>
<dbReference type="SUPFAM" id="SSF57850">
    <property type="entry name" value="RING/U-box"/>
    <property type="match status" value="1"/>
</dbReference>
<evidence type="ECO:0000256" key="6">
    <source>
        <dbReference type="ARBA" id="ARBA00022833"/>
    </source>
</evidence>
<evidence type="ECO:0000313" key="15">
    <source>
        <dbReference type="RefSeq" id="XP_022251492.1"/>
    </source>
</evidence>
<feature type="transmembrane region" description="Helical" evidence="11">
    <location>
        <begin position="200"/>
        <end position="219"/>
    </location>
</feature>
<evidence type="ECO:0000256" key="8">
    <source>
        <dbReference type="ARBA" id="ARBA00023136"/>
    </source>
</evidence>
<dbReference type="InterPro" id="IPR013083">
    <property type="entry name" value="Znf_RING/FYVE/PHD"/>
</dbReference>
<dbReference type="RefSeq" id="XP_022251492.1">
    <property type="nucleotide sequence ID" value="XM_022395784.1"/>
</dbReference>
<gene>
    <name evidence="14 15" type="primary">LOC106467581</name>
</gene>
<dbReference type="CDD" id="cd16532">
    <property type="entry name" value="RING-HC_RNFT1-like"/>
    <property type="match status" value="1"/>
</dbReference>
<feature type="region of interest" description="Disordered" evidence="10">
    <location>
        <begin position="64"/>
        <end position="101"/>
    </location>
</feature>
<evidence type="ECO:0000313" key="13">
    <source>
        <dbReference type="Proteomes" id="UP000694941"/>
    </source>
</evidence>
<dbReference type="GeneID" id="106467581"/>
<dbReference type="PROSITE" id="PS50089">
    <property type="entry name" value="ZF_RING_2"/>
    <property type="match status" value="1"/>
</dbReference>
<name>A0ABM1T6I6_LIMPO</name>
<dbReference type="Proteomes" id="UP000694941">
    <property type="component" value="Unplaced"/>
</dbReference>
<feature type="transmembrane region" description="Helical" evidence="11">
    <location>
        <begin position="231"/>
        <end position="252"/>
    </location>
</feature>
<evidence type="ECO:0000256" key="9">
    <source>
        <dbReference type="PROSITE-ProRule" id="PRU00175"/>
    </source>
</evidence>
<keyword evidence="5" id="KW-0833">Ubl conjugation pathway</keyword>
<reference evidence="14 15" key="1">
    <citation type="submission" date="2025-05" db="UniProtKB">
        <authorList>
            <consortium name="RefSeq"/>
        </authorList>
    </citation>
    <scope>IDENTIFICATION</scope>
    <source>
        <tissue evidence="14 15">Muscle</tissue>
    </source>
</reference>
<dbReference type="InterPro" id="IPR001841">
    <property type="entry name" value="Znf_RING"/>
</dbReference>
<dbReference type="PANTHER" id="PTHR15860">
    <property type="entry name" value="UNCHARACTERIZED RING FINGER-CONTAINING PROTEIN"/>
    <property type="match status" value="1"/>
</dbReference>
<evidence type="ECO:0000256" key="11">
    <source>
        <dbReference type="SAM" id="Phobius"/>
    </source>
</evidence>
<evidence type="ECO:0000256" key="5">
    <source>
        <dbReference type="ARBA" id="ARBA00022786"/>
    </source>
</evidence>
<protein>
    <submittedName>
        <fullName evidence="14 15">RING finger and transmembrane domain-containing protein 2-like isoform X1</fullName>
    </submittedName>
</protein>
<keyword evidence="8 11" id="KW-0472">Membrane</keyword>
<dbReference type="InterPro" id="IPR018957">
    <property type="entry name" value="Znf_C3HC4_RING-type"/>
</dbReference>
<evidence type="ECO:0000256" key="3">
    <source>
        <dbReference type="ARBA" id="ARBA00022723"/>
    </source>
</evidence>
<evidence type="ECO:0000256" key="2">
    <source>
        <dbReference type="ARBA" id="ARBA00022692"/>
    </source>
</evidence>
<keyword evidence="3" id="KW-0479">Metal-binding</keyword>
<dbReference type="PANTHER" id="PTHR15860:SF0">
    <property type="entry name" value="LP20373P"/>
    <property type="match status" value="1"/>
</dbReference>
<dbReference type="Gene3D" id="3.30.40.10">
    <property type="entry name" value="Zinc/RING finger domain, C3HC4 (zinc finger)"/>
    <property type="match status" value="1"/>
</dbReference>
<evidence type="ECO:0000256" key="10">
    <source>
        <dbReference type="SAM" id="MobiDB-lite"/>
    </source>
</evidence>
<evidence type="ECO:0000313" key="14">
    <source>
        <dbReference type="RefSeq" id="XP_022251491.1"/>
    </source>
</evidence>
<evidence type="ECO:0000256" key="1">
    <source>
        <dbReference type="ARBA" id="ARBA00004141"/>
    </source>
</evidence>
<dbReference type="RefSeq" id="XP_022251491.1">
    <property type="nucleotide sequence ID" value="XM_022395783.1"/>
</dbReference>
<proteinExistence type="predicted"/>